<dbReference type="GO" id="GO:0016779">
    <property type="term" value="F:nucleotidyltransferase activity"/>
    <property type="evidence" value="ECO:0007669"/>
    <property type="project" value="UniProtKB-KW"/>
</dbReference>
<evidence type="ECO:0000313" key="3">
    <source>
        <dbReference type="Proteomes" id="UP001055586"/>
    </source>
</evidence>
<dbReference type="GO" id="GO:0005737">
    <property type="term" value="C:cytoplasm"/>
    <property type="evidence" value="ECO:0007669"/>
    <property type="project" value="TreeGrafter"/>
</dbReference>
<accession>A0AA34T7V7</accession>
<proteinExistence type="predicted"/>
<evidence type="ECO:0000313" key="2">
    <source>
        <dbReference type="EMBL" id="ARD95104.1"/>
    </source>
</evidence>
<dbReference type="PANTHER" id="PTHR10953:SF102">
    <property type="entry name" value="ADENYLYLTRANSFERASE AND SULFURTRANSFERASE MOCS3"/>
    <property type="match status" value="1"/>
</dbReference>
<sequence>MFKLVEQTTILKKNNRIYITYRVQVSIPYNEKVLDELLVLKKGVERLEDIKLEDRLIKELQRNKLIYEYKGKYKNTSLSRQEYYLSQCGDGEELQKKLSDLVVMIVGIGGIGSVILEELVGMGVNKYVLVDGDNVEQNNFNRQFIYKSIDIGLPKVECAKQYVESRINDSSIITYKLMIKNSEQIEQLVKSNGVSLIINAADTPDNVENIIYDGSSGVTLISGGVGYDFGVIKTIIGIKKKRIHKKNIEYPEKTIASFAPTNSIIASLMVMQVFEFIESGTNHYSKILVDFKEGYVKKYER</sequence>
<keyword evidence="2" id="KW-0548">Nucleotidyltransferase</keyword>
<dbReference type="Proteomes" id="UP001055586">
    <property type="component" value="Chromosome"/>
</dbReference>
<dbReference type="EMBL" id="CP090823">
    <property type="protein sequence ID" value="ARD95104.1"/>
    <property type="molecule type" value="Genomic_DNA"/>
</dbReference>
<dbReference type="InterPro" id="IPR000594">
    <property type="entry name" value="ThiF_NAD_FAD-bd"/>
</dbReference>
<keyword evidence="2" id="KW-0808">Transferase</keyword>
<dbReference type="Pfam" id="PF00899">
    <property type="entry name" value="ThiF"/>
    <property type="match status" value="1"/>
</dbReference>
<dbReference type="GO" id="GO:0008641">
    <property type="term" value="F:ubiquitin-like modifier activating enzyme activity"/>
    <property type="evidence" value="ECO:0007669"/>
    <property type="project" value="InterPro"/>
</dbReference>
<dbReference type="Gene3D" id="3.40.50.720">
    <property type="entry name" value="NAD(P)-binding Rossmann-like Domain"/>
    <property type="match status" value="1"/>
</dbReference>
<name>A0AA34T7V7_LACLL</name>
<evidence type="ECO:0000259" key="1">
    <source>
        <dbReference type="Pfam" id="PF00899"/>
    </source>
</evidence>
<dbReference type="PANTHER" id="PTHR10953">
    <property type="entry name" value="UBIQUITIN-ACTIVATING ENZYME E1"/>
    <property type="match status" value="1"/>
</dbReference>
<protein>
    <submittedName>
        <fullName evidence="2">ThiF family adenylyltransferase</fullName>
    </submittedName>
</protein>
<gene>
    <name evidence="2" type="ORF">LL229_0212</name>
</gene>
<dbReference type="InterPro" id="IPR045886">
    <property type="entry name" value="ThiF/MoeB/HesA"/>
</dbReference>
<dbReference type="GO" id="GO:0004792">
    <property type="term" value="F:thiosulfate-cyanide sulfurtransferase activity"/>
    <property type="evidence" value="ECO:0007669"/>
    <property type="project" value="TreeGrafter"/>
</dbReference>
<reference evidence="2" key="1">
    <citation type="submission" date="2023-09" db="EMBL/GenBank/DDBJ databases">
        <title>Complete Genomes and Methylome analysis of Lactococcus lactis subs lactis strains.</title>
        <authorList>
            <person name="Fomenkov A."/>
            <person name="McDonnell B."/>
            <person name="Sun L."/>
            <person name="Van Sinderen D."/>
            <person name="Roberts R.J."/>
        </authorList>
    </citation>
    <scope>NUCLEOTIDE SEQUENCE</scope>
    <source>
        <strain evidence="2">229</strain>
    </source>
</reference>
<dbReference type="SUPFAM" id="SSF69572">
    <property type="entry name" value="Activating enzymes of the ubiquitin-like proteins"/>
    <property type="match status" value="1"/>
</dbReference>
<feature type="domain" description="THIF-type NAD/FAD binding fold" evidence="1">
    <location>
        <begin position="91"/>
        <end position="284"/>
    </location>
</feature>
<dbReference type="RefSeq" id="WP_081172105.1">
    <property type="nucleotide sequence ID" value="NZ_CP015896.1"/>
</dbReference>
<organism evidence="2 3">
    <name type="scientific">Lactococcus lactis subsp. lactis</name>
    <name type="common">Streptococcus lactis</name>
    <dbReference type="NCBI Taxonomy" id="1360"/>
    <lineage>
        <taxon>Bacteria</taxon>
        <taxon>Bacillati</taxon>
        <taxon>Bacillota</taxon>
        <taxon>Bacilli</taxon>
        <taxon>Lactobacillales</taxon>
        <taxon>Streptococcaceae</taxon>
        <taxon>Lactococcus</taxon>
    </lineage>
</organism>
<dbReference type="InterPro" id="IPR035985">
    <property type="entry name" value="Ubiquitin-activating_enz"/>
</dbReference>
<dbReference type="AlphaFoldDB" id="A0AA34T7V7"/>